<dbReference type="AlphaFoldDB" id="A0AAJ8BXQ7"/>
<gene>
    <name evidence="2" type="ORF">An03g04010</name>
</gene>
<reference evidence="2" key="2">
    <citation type="submission" date="2025-08" db="UniProtKB">
        <authorList>
            <consortium name="RefSeq"/>
        </authorList>
    </citation>
    <scope>IDENTIFICATION</scope>
</reference>
<evidence type="ECO:0000313" key="2">
    <source>
        <dbReference type="RefSeq" id="XP_059605219.1"/>
    </source>
</evidence>
<reference evidence="2" key="1">
    <citation type="submission" date="2025-02" db="EMBL/GenBank/DDBJ databases">
        <authorList>
            <consortium name="NCBI Genome Project"/>
        </authorList>
    </citation>
    <scope>NUCLEOTIDE SEQUENCE</scope>
</reference>
<feature type="region of interest" description="Disordered" evidence="1">
    <location>
        <begin position="1"/>
        <end position="26"/>
    </location>
</feature>
<feature type="compositionally biased region" description="Basic and acidic residues" evidence="1">
    <location>
        <begin position="1"/>
        <end position="19"/>
    </location>
</feature>
<proteinExistence type="predicted"/>
<dbReference type="VEuPathDB" id="FungiDB:An03g04010"/>
<protein>
    <submittedName>
        <fullName evidence="2">Uncharacterized protein</fullName>
    </submittedName>
</protein>
<sequence>MEVPKGKEREGTREGRGEGGHAGAGEIKHEISPAYWSVEDLSDLGNPLLCCAGCPLSISAAGTLEVAGAHLSPTGDRRGALSRLTQEPPSYTIIENSRDTSSENFRTGARILLSQSDADLQRFENFTAISRPTRNYFGNLAADACPTAWIPWLMDKTTRMLRHDPSLGREANETASLNLLGTVIVLRKYYCRYYQLAVSPRSVQTPLEPIEPRLADSRLTPPAREIVRDYWRFVCNRS</sequence>
<dbReference type="KEGG" id="ang:An03g04010"/>
<accession>A0AAJ8BXQ7</accession>
<name>A0AAJ8BXQ7_ASPNG</name>
<evidence type="ECO:0000256" key="1">
    <source>
        <dbReference type="SAM" id="MobiDB-lite"/>
    </source>
</evidence>
<dbReference type="GeneID" id="84590699"/>
<dbReference type="RefSeq" id="XP_059605219.1">
    <property type="nucleotide sequence ID" value="XM_059747047.1"/>
</dbReference>
<organism evidence="2">
    <name type="scientific">Aspergillus niger</name>
    <dbReference type="NCBI Taxonomy" id="5061"/>
    <lineage>
        <taxon>Eukaryota</taxon>
        <taxon>Fungi</taxon>
        <taxon>Dikarya</taxon>
        <taxon>Ascomycota</taxon>
        <taxon>Pezizomycotina</taxon>
        <taxon>Eurotiomycetes</taxon>
        <taxon>Eurotiomycetidae</taxon>
        <taxon>Eurotiales</taxon>
        <taxon>Aspergillaceae</taxon>
        <taxon>Aspergillus</taxon>
        <taxon>Aspergillus subgen. Circumdati</taxon>
    </lineage>
</organism>